<feature type="transmembrane region" description="Helical" evidence="5">
    <location>
        <begin position="133"/>
        <end position="151"/>
    </location>
</feature>
<feature type="domain" description="Yip1" evidence="6">
    <location>
        <begin position="17"/>
        <end position="150"/>
    </location>
</feature>
<feature type="transmembrane region" description="Helical" evidence="5">
    <location>
        <begin position="102"/>
        <end position="121"/>
    </location>
</feature>
<dbReference type="Pfam" id="PF04893">
    <property type="entry name" value="Yip1"/>
    <property type="match status" value="1"/>
</dbReference>
<evidence type="ECO:0000313" key="7">
    <source>
        <dbReference type="EMBL" id="ACV10339.1"/>
    </source>
</evidence>
<keyword evidence="2 5" id="KW-0812">Transmembrane</keyword>
<organism evidence="7 8">
    <name type="scientific">Halorhabdus utahensis (strain DSM 12940 / JCM 11049 / AX-2)</name>
    <dbReference type="NCBI Taxonomy" id="519442"/>
    <lineage>
        <taxon>Archaea</taxon>
        <taxon>Methanobacteriati</taxon>
        <taxon>Methanobacteriota</taxon>
        <taxon>Stenosarchaea group</taxon>
        <taxon>Halobacteria</taxon>
        <taxon>Halobacteriales</taxon>
        <taxon>Haloarculaceae</taxon>
        <taxon>Halorhabdus</taxon>
    </lineage>
</organism>
<comment type="subcellular location">
    <subcellularLocation>
        <location evidence="1">Membrane</location>
        <topology evidence="1">Multi-pass membrane protein</topology>
    </subcellularLocation>
</comment>
<proteinExistence type="predicted"/>
<evidence type="ECO:0000256" key="1">
    <source>
        <dbReference type="ARBA" id="ARBA00004141"/>
    </source>
</evidence>
<dbReference type="Proteomes" id="UP000002071">
    <property type="component" value="Chromosome"/>
</dbReference>
<dbReference type="InterPro" id="IPR006977">
    <property type="entry name" value="Yip1_dom"/>
</dbReference>
<gene>
    <name evidence="7" type="ordered locus">Huta_0151</name>
</gene>
<evidence type="ECO:0000256" key="3">
    <source>
        <dbReference type="ARBA" id="ARBA00022989"/>
    </source>
</evidence>
<dbReference type="KEGG" id="hut:Huta_0151"/>
<dbReference type="eggNOG" id="arCOG02054">
    <property type="taxonomic scope" value="Archaea"/>
</dbReference>
<protein>
    <recommendedName>
        <fullName evidence="6">Yip1 domain-containing protein</fullName>
    </recommendedName>
</protein>
<dbReference type="GO" id="GO:0016020">
    <property type="term" value="C:membrane"/>
    <property type="evidence" value="ECO:0007669"/>
    <property type="project" value="UniProtKB-SubCell"/>
</dbReference>
<accession>C7NP48</accession>
<evidence type="ECO:0000256" key="2">
    <source>
        <dbReference type="ARBA" id="ARBA00022692"/>
    </source>
</evidence>
<evidence type="ECO:0000313" key="8">
    <source>
        <dbReference type="Proteomes" id="UP000002071"/>
    </source>
</evidence>
<feature type="transmembrane region" description="Helical" evidence="5">
    <location>
        <begin position="59"/>
        <end position="82"/>
    </location>
</feature>
<evidence type="ECO:0000259" key="6">
    <source>
        <dbReference type="Pfam" id="PF04893"/>
    </source>
</evidence>
<keyword evidence="3 5" id="KW-1133">Transmembrane helix</keyword>
<dbReference type="EMBL" id="CP001687">
    <property type="protein sequence ID" value="ACV10339.1"/>
    <property type="molecule type" value="Genomic_DNA"/>
</dbReference>
<evidence type="ECO:0000256" key="5">
    <source>
        <dbReference type="SAM" id="Phobius"/>
    </source>
</evidence>
<name>C7NP48_HALUD</name>
<reference evidence="7 8" key="1">
    <citation type="journal article" date="2009" name="Stand. Genomic Sci.">
        <title>Complete genome sequence of Halorhabdus utahensis type strain (AX-2).</title>
        <authorList>
            <person name="Anderson I."/>
            <person name="Tindall B.J."/>
            <person name="Pomrenke H."/>
            <person name="Goker M."/>
            <person name="Lapidus A."/>
            <person name="Nolan M."/>
            <person name="Copeland A."/>
            <person name="Glavina Del Rio T."/>
            <person name="Chen F."/>
            <person name="Tice H."/>
            <person name="Cheng J.F."/>
            <person name="Lucas S."/>
            <person name="Chertkov O."/>
            <person name="Bruce D."/>
            <person name="Brettin T."/>
            <person name="Detter J.C."/>
            <person name="Han C."/>
            <person name="Goodwin L."/>
            <person name="Land M."/>
            <person name="Hauser L."/>
            <person name="Chang Y.J."/>
            <person name="Jeffries C.D."/>
            <person name="Pitluck S."/>
            <person name="Pati A."/>
            <person name="Mavromatis K."/>
            <person name="Ivanova N."/>
            <person name="Ovchinnikova G."/>
            <person name="Chen A."/>
            <person name="Palaniappan K."/>
            <person name="Chain P."/>
            <person name="Rohde M."/>
            <person name="Bristow J."/>
            <person name="Eisen J.A."/>
            <person name="Markowitz V."/>
            <person name="Hugenholtz P."/>
            <person name="Kyrpides N.C."/>
            <person name="Klenk H.P."/>
        </authorList>
    </citation>
    <scope>NUCLEOTIDE SEQUENCE [LARGE SCALE GENOMIC DNA]</scope>
    <source>
        <strain evidence="8">DSM 12940 / JCM 11049 / AX-2</strain>
    </source>
</reference>
<keyword evidence="8" id="KW-1185">Reference proteome</keyword>
<dbReference type="HOGENOM" id="CLU_1700244_0_0_2"/>
<sequence>MAQVNVSPAERASVNHAISGGIIGVFIGIFFGWLLFAAIFHVFVWFASGDRGFGTTLAVVGEADLVSIVLFPIAAAGLFMMVSEIPSNPAAAAEFLEQTGPYTSPLSLLASFVGFIWKAAVQGIGLAEAHGISVSKMLTVALVLGFLGFFSNLV</sequence>
<evidence type="ECO:0000256" key="4">
    <source>
        <dbReference type="ARBA" id="ARBA00023136"/>
    </source>
</evidence>
<feature type="transmembrane region" description="Helical" evidence="5">
    <location>
        <begin position="20"/>
        <end position="47"/>
    </location>
</feature>
<dbReference type="AlphaFoldDB" id="C7NP48"/>
<keyword evidence="4 5" id="KW-0472">Membrane</keyword>